<dbReference type="Proteomes" id="UP000271098">
    <property type="component" value="Unassembled WGS sequence"/>
</dbReference>
<dbReference type="EMBL" id="UYRT01033586">
    <property type="protein sequence ID" value="VDK77117.1"/>
    <property type="molecule type" value="Genomic_DNA"/>
</dbReference>
<name>A0A183DM26_9BILA</name>
<sequence length="42" mass="4762">MNEYGEIGSDLSDFESAFGDRPLYKAEETSLASLFKELSEER</sequence>
<dbReference type="WBParaSite" id="GPUH_0000977801-mRNA-1">
    <property type="protein sequence ID" value="GPUH_0000977801-mRNA-1"/>
    <property type="gene ID" value="GPUH_0000977801"/>
</dbReference>
<gene>
    <name evidence="1" type="ORF">GPUH_LOCUS9767</name>
</gene>
<evidence type="ECO:0000313" key="1">
    <source>
        <dbReference type="EMBL" id="VDK77117.1"/>
    </source>
</evidence>
<evidence type="ECO:0000313" key="2">
    <source>
        <dbReference type="Proteomes" id="UP000271098"/>
    </source>
</evidence>
<reference evidence="3" key="1">
    <citation type="submission" date="2016-06" db="UniProtKB">
        <authorList>
            <consortium name="WormBaseParasite"/>
        </authorList>
    </citation>
    <scope>IDENTIFICATION</scope>
</reference>
<keyword evidence="2" id="KW-1185">Reference proteome</keyword>
<reference evidence="1 2" key="2">
    <citation type="submission" date="2018-11" db="EMBL/GenBank/DDBJ databases">
        <authorList>
            <consortium name="Pathogen Informatics"/>
        </authorList>
    </citation>
    <scope>NUCLEOTIDE SEQUENCE [LARGE SCALE GENOMIC DNA]</scope>
</reference>
<proteinExistence type="predicted"/>
<protein>
    <submittedName>
        <fullName evidence="3">Vps4_C domain-containing protein</fullName>
    </submittedName>
</protein>
<dbReference type="AlphaFoldDB" id="A0A183DM26"/>
<evidence type="ECO:0000313" key="3">
    <source>
        <dbReference type="WBParaSite" id="GPUH_0000977801-mRNA-1"/>
    </source>
</evidence>
<organism evidence="3">
    <name type="scientific">Gongylonema pulchrum</name>
    <dbReference type="NCBI Taxonomy" id="637853"/>
    <lineage>
        <taxon>Eukaryota</taxon>
        <taxon>Metazoa</taxon>
        <taxon>Ecdysozoa</taxon>
        <taxon>Nematoda</taxon>
        <taxon>Chromadorea</taxon>
        <taxon>Rhabditida</taxon>
        <taxon>Spirurina</taxon>
        <taxon>Spiruromorpha</taxon>
        <taxon>Spiruroidea</taxon>
        <taxon>Gongylonematidae</taxon>
        <taxon>Gongylonema</taxon>
    </lineage>
</organism>
<accession>A0A183DM26</accession>